<evidence type="ECO:0000313" key="16">
    <source>
        <dbReference type="EMBL" id="AQS50119.1"/>
    </source>
</evidence>
<feature type="transmembrane region" description="Helical" evidence="14">
    <location>
        <begin position="94"/>
        <end position="118"/>
    </location>
</feature>
<dbReference type="EC" id="2.3.2.3" evidence="3"/>
<keyword evidence="6" id="KW-0808">Transferase</keyword>
<comment type="subcellular location">
    <subcellularLocation>
        <location evidence="1">Cell membrane</location>
        <topology evidence="1">Multi-pass membrane protein</topology>
    </subcellularLocation>
</comment>
<keyword evidence="11" id="KW-0046">Antibiotic resistance</keyword>
<keyword evidence="17" id="KW-1185">Reference proteome</keyword>
<comment type="similarity">
    <text evidence="2">Belongs to the LPG synthase family.</text>
</comment>
<keyword evidence="16" id="KW-0614">Plasmid</keyword>
<keyword evidence="5" id="KW-1003">Cell membrane</keyword>
<keyword evidence="10 14" id="KW-0472">Membrane</keyword>
<dbReference type="Proteomes" id="UP000185622">
    <property type="component" value="Plasmid unnamed1"/>
</dbReference>
<feature type="transmembrane region" description="Helical" evidence="14">
    <location>
        <begin position="242"/>
        <end position="260"/>
    </location>
</feature>
<evidence type="ECO:0000256" key="11">
    <source>
        <dbReference type="ARBA" id="ARBA00023251"/>
    </source>
</evidence>
<evidence type="ECO:0000256" key="8">
    <source>
        <dbReference type="ARBA" id="ARBA00022989"/>
    </source>
</evidence>
<accession>A0ABN4XIK4</accession>
<feature type="transmembrane region" description="Helical" evidence="14">
    <location>
        <begin position="173"/>
        <end position="192"/>
    </location>
</feature>
<feature type="transmembrane region" description="Helical" evidence="14">
    <location>
        <begin position="213"/>
        <end position="236"/>
    </location>
</feature>
<geneLocation type="plasmid" evidence="16 17">
    <name>unnamed1</name>
</geneLocation>
<keyword evidence="8 14" id="KW-1133">Transmembrane helix</keyword>
<dbReference type="RefSeq" id="WP_075777621.1">
    <property type="nucleotide sequence ID" value="NZ_CP019438.1"/>
</dbReference>
<evidence type="ECO:0000259" key="15">
    <source>
        <dbReference type="Pfam" id="PF09924"/>
    </source>
</evidence>
<evidence type="ECO:0000256" key="7">
    <source>
        <dbReference type="ARBA" id="ARBA00022692"/>
    </source>
</evidence>
<evidence type="ECO:0000256" key="14">
    <source>
        <dbReference type="SAM" id="Phobius"/>
    </source>
</evidence>
<evidence type="ECO:0000256" key="4">
    <source>
        <dbReference type="ARBA" id="ARBA00021546"/>
    </source>
</evidence>
<keyword evidence="9" id="KW-0443">Lipid metabolism</keyword>
<evidence type="ECO:0000256" key="5">
    <source>
        <dbReference type="ARBA" id="ARBA00022475"/>
    </source>
</evidence>
<dbReference type="InterPro" id="IPR022791">
    <property type="entry name" value="L-PG_synthase/AglD"/>
</dbReference>
<feature type="domain" description="Phosphatidylglycerol lysyltransferase C-terminal" evidence="15">
    <location>
        <begin position="552"/>
        <end position="839"/>
    </location>
</feature>
<dbReference type="Pfam" id="PF09924">
    <property type="entry name" value="LPG_synthase_C"/>
    <property type="match status" value="1"/>
</dbReference>
<protein>
    <recommendedName>
        <fullName evidence="4">Phosphatidylglycerol lysyltransferase</fullName>
        <ecNumber evidence="3">2.3.2.3</ecNumber>
    </recommendedName>
    <alternativeName>
        <fullName evidence="12">Lysylphosphatidylglycerol synthase</fullName>
    </alternativeName>
</protein>
<evidence type="ECO:0000256" key="1">
    <source>
        <dbReference type="ARBA" id="ARBA00004651"/>
    </source>
</evidence>
<dbReference type="SUPFAM" id="SSF55729">
    <property type="entry name" value="Acyl-CoA N-acyltransferases (Nat)"/>
    <property type="match status" value="1"/>
</dbReference>
<evidence type="ECO:0000256" key="10">
    <source>
        <dbReference type="ARBA" id="ARBA00023136"/>
    </source>
</evidence>
<feature type="transmembrane region" description="Helical" evidence="14">
    <location>
        <begin position="20"/>
        <end position="40"/>
    </location>
</feature>
<evidence type="ECO:0000256" key="9">
    <source>
        <dbReference type="ARBA" id="ARBA00023098"/>
    </source>
</evidence>
<dbReference type="EMBL" id="CP019438">
    <property type="protein sequence ID" value="AQS50119.1"/>
    <property type="molecule type" value="Genomic_DNA"/>
</dbReference>
<feature type="transmembrane region" description="Helical" evidence="14">
    <location>
        <begin position="376"/>
        <end position="397"/>
    </location>
</feature>
<keyword evidence="7 14" id="KW-0812">Transmembrane</keyword>
<evidence type="ECO:0000256" key="6">
    <source>
        <dbReference type="ARBA" id="ARBA00022679"/>
    </source>
</evidence>
<feature type="transmembrane region" description="Helical" evidence="14">
    <location>
        <begin position="272"/>
        <end position="293"/>
    </location>
</feature>
<comment type="catalytic activity">
    <reaction evidence="13">
        <text>L-lysyl-tRNA(Lys) + a 1,2-diacyl-sn-glycero-3-phospho-(1'-sn-glycerol) = a 1,2-diacyl-sn-glycero-3-phospho-1'-(3'-O-L-lysyl)-sn-glycerol + tRNA(Lys)</text>
        <dbReference type="Rhea" id="RHEA:10668"/>
        <dbReference type="Rhea" id="RHEA-COMP:9696"/>
        <dbReference type="Rhea" id="RHEA-COMP:9697"/>
        <dbReference type="ChEBI" id="CHEBI:64716"/>
        <dbReference type="ChEBI" id="CHEBI:75792"/>
        <dbReference type="ChEBI" id="CHEBI:78442"/>
        <dbReference type="ChEBI" id="CHEBI:78529"/>
        <dbReference type="EC" id="2.3.2.3"/>
    </reaction>
</comment>
<reference evidence="16 17" key="1">
    <citation type="submission" date="2017-01" db="EMBL/GenBank/DDBJ databases">
        <title>The complete genome sequence of a sulfur-oxidizing marine bacterium Thioclava sp. 25B10_4T.</title>
        <authorList>
            <person name="Liu Y."/>
            <person name="Lai Q."/>
            <person name="Shao Z."/>
        </authorList>
    </citation>
    <scope>NUCLEOTIDE SEQUENCE [LARGE SCALE GENOMIC DNA]</scope>
    <source>
        <strain evidence="16 17">25B10_4</strain>
        <plasmid evidence="16 17">unnamed1</plasmid>
    </source>
</reference>
<dbReference type="InterPro" id="IPR016181">
    <property type="entry name" value="Acyl_CoA_acyltransferase"/>
</dbReference>
<dbReference type="PANTHER" id="PTHR34697">
    <property type="entry name" value="PHOSPHATIDYLGLYCEROL LYSYLTRANSFERASE"/>
    <property type="match status" value="1"/>
</dbReference>
<sequence length="868" mass="93011">MTLFDPAQTRPSLSRLKTIWPIVLGLVLFLMGLWALHHLLASIDVRQVIVQIKATPWPTLGAALGATALGYLALVGYDFWALHYLGKRLPLRTVALGGFLGYAFGNTVGISVISGGAVRYRIYSAAGLNAFEVAGLSSYIAVAMGMGLTLVGVLALAVHPAALAGVISASEAAIRLGAIGISALILGGAFWLSVTGRALRIRGFEIAMPAPRILLGQLVVALFDSTMASLALWVLMPEGTPPFASFLAIYAAATMVGVLSHVPGGVGIFETVVIAALPAGVPVGAAAAGLLAFRMIYFLLPFALAFAIVSINEARLAGGWAARIFGEISEPMRPVMGGVEGVAPRIAGIAVLGLGFWLIIVALMPSLSQRIDDPGLVGAILAEGGTLACALAGVLLIVLSQALVRRVQLAHSLTIGTLIVGVFAVLADDLDTESAVVLGLAALALWPFRRAFHRQAALSEGGFGPIWVALLAGMLASAAMFFFLAHEATPYTNALWLDFTAKSATPRALRAGLLVSALMLGLLLWLALRPSRSFALTPDPDQDRAVSEILETQDTPQGWFALTGDKQVVFSSERDAFLMYARRHGLCAVLGDPVGPPEPARQLAWDFHERARREGITPVFYEVSTKYLPLWIEMGYALHKIGEEAVIELQNFSLAGSKYKTMRAEQNRALREGCSLEIVSPPHDPALIDELRAISDSWLAGQKGKEKGFSVGRFEPRYLNHCELALIRRDGQILGFANLLGSPGAQHFGIDLMRYRPEAADGVMQFLFLALIEALRDRGATELSLGLAPLAGLSDRVSARLTSRLGNLIYRHGGSFYNFEGLRRFKQKFRPDWRPRYVALPPGTSPYLALTEIALLISGGARNLFTKD</sequence>
<evidence type="ECO:0000256" key="12">
    <source>
        <dbReference type="ARBA" id="ARBA00031899"/>
    </source>
</evidence>
<feature type="transmembrane region" description="Helical" evidence="14">
    <location>
        <begin position="464"/>
        <end position="488"/>
    </location>
</feature>
<proteinExistence type="inferred from homology"/>
<feature type="transmembrane region" description="Helical" evidence="14">
    <location>
        <begin position="342"/>
        <end position="364"/>
    </location>
</feature>
<evidence type="ECO:0000256" key="2">
    <source>
        <dbReference type="ARBA" id="ARBA00008627"/>
    </source>
</evidence>
<dbReference type="NCBIfam" id="NF033480">
    <property type="entry name" value="bifunc_MprF"/>
    <property type="match status" value="1"/>
</dbReference>
<dbReference type="InterPro" id="IPR051211">
    <property type="entry name" value="PG_lysyltransferase"/>
</dbReference>
<gene>
    <name evidence="16" type="ORF">BMG03_19600</name>
</gene>
<feature type="transmembrane region" description="Helical" evidence="14">
    <location>
        <begin position="433"/>
        <end position="452"/>
    </location>
</feature>
<evidence type="ECO:0000256" key="3">
    <source>
        <dbReference type="ARBA" id="ARBA00012014"/>
    </source>
</evidence>
<feature type="transmembrane region" description="Helical" evidence="14">
    <location>
        <begin position="508"/>
        <end position="528"/>
    </location>
</feature>
<evidence type="ECO:0000313" key="17">
    <source>
        <dbReference type="Proteomes" id="UP000185622"/>
    </source>
</evidence>
<dbReference type="InterPro" id="IPR024320">
    <property type="entry name" value="LPG_synthase_C"/>
</dbReference>
<dbReference type="Pfam" id="PF03706">
    <property type="entry name" value="LPG_synthase_TM"/>
    <property type="match status" value="1"/>
</dbReference>
<name>A0ABN4XIK4_9RHOB</name>
<organism evidence="16 17">
    <name type="scientific">Thioclava nitratireducens</name>
    <dbReference type="NCBI Taxonomy" id="1915078"/>
    <lineage>
        <taxon>Bacteria</taxon>
        <taxon>Pseudomonadati</taxon>
        <taxon>Pseudomonadota</taxon>
        <taxon>Alphaproteobacteria</taxon>
        <taxon>Rhodobacterales</taxon>
        <taxon>Paracoccaceae</taxon>
        <taxon>Thioclava</taxon>
    </lineage>
</organism>
<feature type="transmembrane region" description="Helical" evidence="14">
    <location>
        <begin position="60"/>
        <end position="82"/>
    </location>
</feature>
<feature type="transmembrane region" description="Helical" evidence="14">
    <location>
        <begin position="409"/>
        <end position="427"/>
    </location>
</feature>
<evidence type="ECO:0000256" key="13">
    <source>
        <dbReference type="ARBA" id="ARBA00047540"/>
    </source>
</evidence>
<feature type="transmembrane region" description="Helical" evidence="14">
    <location>
        <begin position="139"/>
        <end position="167"/>
    </location>
</feature>
<dbReference type="PANTHER" id="PTHR34697:SF2">
    <property type="entry name" value="PHOSPHATIDYLGLYCEROL LYSYLTRANSFERASE"/>
    <property type="match status" value="1"/>
</dbReference>